<dbReference type="eggNOG" id="KOG2246">
    <property type="taxonomic scope" value="Eukaryota"/>
</dbReference>
<dbReference type="OMA" id="DTFLVWS"/>
<sequence>MVMGLFGRTEAYPYTPITTSPTRGPSPKTQFVRIVSLILILTLIVCTTITPLYLTHTRHVSTGNWPSWVDTANPAEYLKTTRQPIPVPGADESLLMLKTGAQVLWQRLPVQMVRLQEIYAPNTAFYSDLEETIQGHTMINILANSSDKLLQNPQFKPYHEQLKLHKEGVSLSDANIGGGWDLDKYKWVPMFYHAYKNNPNMKWYIFYEADSFLFWNSLNRWLLKNYDHNKPWYMGSVNILGSTLFGHGGSGVVVSQAAMRMTFSDPFDPADYDDMAIATCCGDGLLADVMLKKGVKIWEEQNGRFQGEQTYAIRHEPSNWCEPIFTLHHLKPHEVSMLHEWEKTLDPSKTIVYRDLYEQFVHKELAETKTDWDNMSEDVKIDHATLIKEFAEDERVLRDGKGQPNLESACKLKCEAWKECFQWQVNDKQCVNNSKVRLGQKKSGVVSGWLMDRVNTLREKQCSS</sequence>
<accession>S8A6E7</accession>
<dbReference type="Proteomes" id="UP000015100">
    <property type="component" value="Unassembled WGS sequence"/>
</dbReference>
<dbReference type="PANTHER" id="PTHR23033">
    <property type="entry name" value="BETA1,3-GALACTOSYLTRANSFERASE"/>
    <property type="match status" value="1"/>
</dbReference>
<dbReference type="OrthoDB" id="414175at2759"/>
<protein>
    <recommendedName>
        <fullName evidence="10">Glycosyltransferase family 31 protein</fullName>
    </recommendedName>
</protein>
<keyword evidence="9" id="KW-1185">Reference proteome</keyword>
<evidence type="ECO:0000256" key="6">
    <source>
        <dbReference type="ARBA" id="ARBA00023136"/>
    </source>
</evidence>
<feature type="transmembrane region" description="Helical" evidence="7">
    <location>
        <begin position="31"/>
        <end position="54"/>
    </location>
</feature>
<evidence type="ECO:0000256" key="7">
    <source>
        <dbReference type="SAM" id="Phobius"/>
    </source>
</evidence>
<organism evidence="8 9">
    <name type="scientific">Dactylellina haptotyla (strain CBS 200.50)</name>
    <name type="common">Nematode-trapping fungus</name>
    <name type="synonym">Monacrosporium haptotylum</name>
    <dbReference type="NCBI Taxonomy" id="1284197"/>
    <lineage>
        <taxon>Eukaryota</taxon>
        <taxon>Fungi</taxon>
        <taxon>Dikarya</taxon>
        <taxon>Ascomycota</taxon>
        <taxon>Pezizomycotina</taxon>
        <taxon>Orbiliomycetes</taxon>
        <taxon>Orbiliales</taxon>
        <taxon>Orbiliaceae</taxon>
        <taxon>Dactylellina</taxon>
    </lineage>
</organism>
<dbReference type="HOGENOM" id="CLU_022549_2_0_1"/>
<reference evidence="8 9" key="1">
    <citation type="journal article" date="2013" name="PLoS Genet.">
        <title>Genomic mechanisms accounting for the adaptation to parasitism in nematode-trapping fungi.</title>
        <authorList>
            <person name="Meerupati T."/>
            <person name="Andersson K.M."/>
            <person name="Friman E."/>
            <person name="Kumar D."/>
            <person name="Tunlid A."/>
            <person name="Ahren D."/>
        </authorList>
    </citation>
    <scope>NUCLEOTIDE SEQUENCE [LARGE SCALE GENOMIC DNA]</scope>
    <source>
        <strain evidence="8 9">CBS 200.50</strain>
    </source>
</reference>
<evidence type="ECO:0008006" key="10">
    <source>
        <dbReference type="Google" id="ProtNLM"/>
    </source>
</evidence>
<keyword evidence="5 7" id="KW-1133">Transmembrane helix</keyword>
<keyword evidence="4" id="KW-0735">Signal-anchor</keyword>
<dbReference type="STRING" id="1284197.S8A6E7"/>
<evidence type="ECO:0000256" key="5">
    <source>
        <dbReference type="ARBA" id="ARBA00022989"/>
    </source>
</evidence>
<evidence type="ECO:0000256" key="2">
    <source>
        <dbReference type="ARBA" id="ARBA00006462"/>
    </source>
</evidence>
<evidence type="ECO:0000256" key="1">
    <source>
        <dbReference type="ARBA" id="ARBA00004606"/>
    </source>
</evidence>
<evidence type="ECO:0000313" key="9">
    <source>
        <dbReference type="Proteomes" id="UP000015100"/>
    </source>
</evidence>
<dbReference type="Gene3D" id="3.90.550.50">
    <property type="match status" value="1"/>
</dbReference>
<dbReference type="PANTHER" id="PTHR23033:SF47">
    <property type="entry name" value="APPLE DOMAIN-CONTAINING PROTEIN-RELATED"/>
    <property type="match status" value="1"/>
</dbReference>
<comment type="similarity">
    <text evidence="2">Belongs to the glycosyltransferase 31 family. Beta3-Gal-T subfamily.</text>
</comment>
<dbReference type="AlphaFoldDB" id="S8A6E7"/>
<keyword evidence="6 7" id="KW-0472">Membrane</keyword>
<comment type="caution">
    <text evidence="8">The sequence shown here is derived from an EMBL/GenBank/DDBJ whole genome shotgun (WGS) entry which is preliminary data.</text>
</comment>
<proteinExistence type="inferred from homology"/>
<evidence type="ECO:0000256" key="3">
    <source>
        <dbReference type="ARBA" id="ARBA00022692"/>
    </source>
</evidence>
<dbReference type="GO" id="GO:0016020">
    <property type="term" value="C:membrane"/>
    <property type="evidence" value="ECO:0007669"/>
    <property type="project" value="UniProtKB-SubCell"/>
</dbReference>
<evidence type="ECO:0000313" key="8">
    <source>
        <dbReference type="EMBL" id="EPS36711.1"/>
    </source>
</evidence>
<dbReference type="InterPro" id="IPR026050">
    <property type="entry name" value="C1GALT1/C1GALT1_chp1"/>
</dbReference>
<comment type="subcellular location">
    <subcellularLocation>
        <location evidence="1">Membrane</location>
        <topology evidence="1">Single-pass type II membrane protein</topology>
    </subcellularLocation>
</comment>
<dbReference type="EMBL" id="AQGS01000824">
    <property type="protein sequence ID" value="EPS36711.1"/>
    <property type="molecule type" value="Genomic_DNA"/>
</dbReference>
<name>S8A6E7_DACHA</name>
<gene>
    <name evidence="8" type="ORF">H072_9737</name>
</gene>
<evidence type="ECO:0000256" key="4">
    <source>
        <dbReference type="ARBA" id="ARBA00022968"/>
    </source>
</evidence>
<keyword evidence="3 7" id="KW-0812">Transmembrane</keyword>
<reference evidence="9" key="2">
    <citation type="submission" date="2013-04" db="EMBL/GenBank/DDBJ databases">
        <title>Genomic mechanisms accounting for the adaptation to parasitism in nematode-trapping fungi.</title>
        <authorList>
            <person name="Ahren D.G."/>
        </authorList>
    </citation>
    <scope>NUCLEOTIDE SEQUENCE [LARGE SCALE GENOMIC DNA]</scope>
    <source>
        <strain evidence="9">CBS 200.50</strain>
    </source>
</reference>